<dbReference type="EMBL" id="MCGN01000002">
    <property type="protein sequence ID" value="ORZ00115.1"/>
    <property type="molecule type" value="Genomic_DNA"/>
</dbReference>
<proteinExistence type="predicted"/>
<gene>
    <name evidence="3" type="ORF">BCR43DRAFT_521198</name>
</gene>
<dbReference type="Pfam" id="PF08595">
    <property type="entry name" value="RXT2_N"/>
    <property type="match status" value="1"/>
</dbReference>
<name>A0A1X2HL26_SYNRA</name>
<keyword evidence="4" id="KW-1185">Reference proteome</keyword>
<reference evidence="3 4" key="1">
    <citation type="submission" date="2016-07" db="EMBL/GenBank/DDBJ databases">
        <title>Pervasive Adenine N6-methylation of Active Genes in Fungi.</title>
        <authorList>
            <consortium name="DOE Joint Genome Institute"/>
            <person name="Mondo S.J."/>
            <person name="Dannebaum R.O."/>
            <person name="Kuo R.C."/>
            <person name="Labutti K."/>
            <person name="Haridas S."/>
            <person name="Kuo A."/>
            <person name="Salamov A."/>
            <person name="Ahrendt S.R."/>
            <person name="Lipzen A."/>
            <person name="Sullivan W."/>
            <person name="Andreopoulos W.B."/>
            <person name="Clum A."/>
            <person name="Lindquist E."/>
            <person name="Daum C."/>
            <person name="Ramamoorthy G.K."/>
            <person name="Gryganskyi A."/>
            <person name="Culley D."/>
            <person name="Magnuson J.K."/>
            <person name="James T.Y."/>
            <person name="O'Malley M.A."/>
            <person name="Stajich J.E."/>
            <person name="Spatafora J.W."/>
            <person name="Visel A."/>
            <person name="Grigoriev I.V."/>
        </authorList>
    </citation>
    <scope>NUCLEOTIDE SEQUENCE [LARGE SCALE GENOMIC DNA]</scope>
    <source>
        <strain evidence="3 4">NRRL 2496</strain>
    </source>
</reference>
<dbReference type="InterPro" id="IPR013904">
    <property type="entry name" value="RXT2_N"/>
</dbReference>
<feature type="region of interest" description="Disordered" evidence="1">
    <location>
        <begin position="160"/>
        <end position="239"/>
    </location>
</feature>
<dbReference type="PANTHER" id="PTHR28232">
    <property type="entry name" value="TRANSCRIPTIONAL REGULATORY PROTEIN RXT2"/>
    <property type="match status" value="1"/>
</dbReference>
<feature type="region of interest" description="Disordered" evidence="1">
    <location>
        <begin position="1"/>
        <end position="21"/>
    </location>
</feature>
<sequence length="304" mass="34918">MDRSNAPKSPPVTKWVQDQEKMDTDEVGLVAHNRGNKLRAPRALANEEEYNEGGKSRTVVKRRRRFLDDEVSDGGEDDPYMQINIEEILSPIEVPTDIMRRPALKRIIKSPQIEGLANTAMEFIEGEKNFNKILSRLSAILHKDDPQYLDLTFERTPEERKRYKIDHSKPKEEEQEQENDDQQNSKQASSSSSSSPSSSSPAQQQTGQQEEQEPSVKKEEKTGDVDMLHASDDDETGPDLEAQELVRTVRELLLENINFSNEYLSRLQGARDKLTKAHMQKDALYKQLKANMLKESDRRRMRHA</sequence>
<protein>
    <recommendedName>
        <fullName evidence="2">Transcriptional regulatory protein RXT2 N-terminal domain-containing protein</fullName>
    </recommendedName>
</protein>
<accession>A0A1X2HL26</accession>
<dbReference type="GO" id="GO:0005829">
    <property type="term" value="C:cytosol"/>
    <property type="evidence" value="ECO:0007669"/>
    <property type="project" value="TreeGrafter"/>
</dbReference>
<feature type="compositionally biased region" description="Basic and acidic residues" evidence="1">
    <location>
        <begin position="160"/>
        <end position="172"/>
    </location>
</feature>
<organism evidence="3 4">
    <name type="scientific">Syncephalastrum racemosum</name>
    <name type="common">Filamentous fungus</name>
    <dbReference type="NCBI Taxonomy" id="13706"/>
    <lineage>
        <taxon>Eukaryota</taxon>
        <taxon>Fungi</taxon>
        <taxon>Fungi incertae sedis</taxon>
        <taxon>Mucoromycota</taxon>
        <taxon>Mucoromycotina</taxon>
        <taxon>Mucoromycetes</taxon>
        <taxon>Mucorales</taxon>
        <taxon>Syncephalastraceae</taxon>
        <taxon>Syncephalastrum</taxon>
    </lineage>
</organism>
<feature type="compositionally biased region" description="Basic and acidic residues" evidence="1">
    <location>
        <begin position="214"/>
        <end position="231"/>
    </location>
</feature>
<dbReference type="Proteomes" id="UP000242180">
    <property type="component" value="Unassembled WGS sequence"/>
</dbReference>
<dbReference type="AlphaFoldDB" id="A0A1X2HL26"/>
<evidence type="ECO:0000313" key="4">
    <source>
        <dbReference type="Proteomes" id="UP000242180"/>
    </source>
</evidence>
<feature type="compositionally biased region" description="Low complexity" evidence="1">
    <location>
        <begin position="182"/>
        <end position="209"/>
    </location>
</feature>
<dbReference type="OrthoDB" id="2405722at2759"/>
<comment type="caution">
    <text evidence="3">The sequence shown here is derived from an EMBL/GenBank/DDBJ whole genome shotgun (WGS) entry which is preliminary data.</text>
</comment>
<dbReference type="GO" id="GO:0033698">
    <property type="term" value="C:Rpd3L complex"/>
    <property type="evidence" value="ECO:0007669"/>
    <property type="project" value="TreeGrafter"/>
</dbReference>
<evidence type="ECO:0000259" key="2">
    <source>
        <dbReference type="Pfam" id="PF08595"/>
    </source>
</evidence>
<evidence type="ECO:0000256" key="1">
    <source>
        <dbReference type="SAM" id="MobiDB-lite"/>
    </source>
</evidence>
<dbReference type="InterPro" id="IPR039602">
    <property type="entry name" value="Rxt2"/>
</dbReference>
<dbReference type="InParanoid" id="A0A1X2HL26"/>
<evidence type="ECO:0000313" key="3">
    <source>
        <dbReference type="EMBL" id="ORZ00115.1"/>
    </source>
</evidence>
<dbReference type="PANTHER" id="PTHR28232:SF1">
    <property type="entry name" value="TRANSCRIPTIONAL REGULATORY PROTEIN RXT2"/>
    <property type="match status" value="1"/>
</dbReference>
<feature type="domain" description="Transcriptional regulatory protein RXT2 N-terminal" evidence="2">
    <location>
        <begin position="33"/>
        <end position="140"/>
    </location>
</feature>
<dbReference type="OMA" id="SAIMHQD"/>